<gene>
    <name evidence="1" type="ORF">Q31a_49900</name>
</gene>
<dbReference type="KEGG" id="ahel:Q31a_49900"/>
<dbReference type="Proteomes" id="UP000318017">
    <property type="component" value="Chromosome"/>
</dbReference>
<dbReference type="InterPro" id="IPR025350">
    <property type="entry name" value="DUF4254"/>
</dbReference>
<evidence type="ECO:0000313" key="1">
    <source>
        <dbReference type="EMBL" id="QDV26616.1"/>
    </source>
</evidence>
<accession>A0A518GDE0</accession>
<dbReference type="Pfam" id="PF14063">
    <property type="entry name" value="DUF4254"/>
    <property type="match status" value="1"/>
</dbReference>
<dbReference type="EMBL" id="CP036298">
    <property type="protein sequence ID" value="QDV26616.1"/>
    <property type="molecule type" value="Genomic_DNA"/>
</dbReference>
<dbReference type="AlphaFoldDB" id="A0A518GDE0"/>
<proteinExistence type="predicted"/>
<protein>
    <recommendedName>
        <fullName evidence="3">DUF4254 domain-containing protein</fullName>
    </recommendedName>
</protein>
<reference evidence="1 2" key="1">
    <citation type="submission" date="2019-02" db="EMBL/GenBank/DDBJ databases">
        <title>Deep-cultivation of Planctomycetes and their phenomic and genomic characterization uncovers novel biology.</title>
        <authorList>
            <person name="Wiegand S."/>
            <person name="Jogler M."/>
            <person name="Boedeker C."/>
            <person name="Pinto D."/>
            <person name="Vollmers J."/>
            <person name="Rivas-Marin E."/>
            <person name="Kohn T."/>
            <person name="Peeters S.H."/>
            <person name="Heuer A."/>
            <person name="Rast P."/>
            <person name="Oberbeckmann S."/>
            <person name="Bunk B."/>
            <person name="Jeske O."/>
            <person name="Meyerdierks A."/>
            <person name="Storesund J.E."/>
            <person name="Kallscheuer N."/>
            <person name="Luecker S."/>
            <person name="Lage O.M."/>
            <person name="Pohl T."/>
            <person name="Merkel B.J."/>
            <person name="Hornburger P."/>
            <person name="Mueller R.-W."/>
            <person name="Bruemmer F."/>
            <person name="Labrenz M."/>
            <person name="Spormann A.M."/>
            <person name="Op den Camp H."/>
            <person name="Overmann J."/>
            <person name="Amann R."/>
            <person name="Jetten M.S.M."/>
            <person name="Mascher T."/>
            <person name="Medema M.H."/>
            <person name="Devos D.P."/>
            <person name="Kaster A.-K."/>
            <person name="Ovreas L."/>
            <person name="Rohde M."/>
            <person name="Galperin M.Y."/>
            <person name="Jogler C."/>
        </authorList>
    </citation>
    <scope>NUCLEOTIDE SEQUENCE [LARGE SCALE GENOMIC DNA]</scope>
    <source>
        <strain evidence="1 2">Q31a</strain>
    </source>
</reference>
<evidence type="ECO:0008006" key="3">
    <source>
        <dbReference type="Google" id="ProtNLM"/>
    </source>
</evidence>
<keyword evidence="2" id="KW-1185">Reference proteome</keyword>
<organism evidence="1 2">
    <name type="scientific">Aureliella helgolandensis</name>
    <dbReference type="NCBI Taxonomy" id="2527968"/>
    <lineage>
        <taxon>Bacteria</taxon>
        <taxon>Pseudomonadati</taxon>
        <taxon>Planctomycetota</taxon>
        <taxon>Planctomycetia</taxon>
        <taxon>Pirellulales</taxon>
        <taxon>Pirellulaceae</taxon>
        <taxon>Aureliella</taxon>
    </lineage>
</organism>
<evidence type="ECO:0000313" key="2">
    <source>
        <dbReference type="Proteomes" id="UP000318017"/>
    </source>
</evidence>
<sequence length="203" mass="23796">MSSPTPLIDISQVLELHRSTVELWHLQPVENTYQGVLELVCQQHIFNYELWHQEDIARSRDVTDAEIAKVKRAIDQYNQARNDHIEKLDDWLTQQLEVNGVSPKPDAKLNTETPGSAVDRLSIMSLRLYHYEEQLQREDVDQDHLARMQARIALCQEQRHDLSRSLSELLEEIQAGTKMHKTYRQMKMYNDPTLNPYLYKAAK</sequence>
<dbReference type="OrthoDB" id="9805817at2"/>
<dbReference type="RefSeq" id="WP_145082862.1">
    <property type="nucleotide sequence ID" value="NZ_CP036298.1"/>
</dbReference>
<name>A0A518GDE0_9BACT</name>